<feature type="non-terminal residue" evidence="1">
    <location>
        <position position="1"/>
    </location>
</feature>
<evidence type="ECO:0000313" key="1">
    <source>
        <dbReference type="EMBL" id="EGR32973.1"/>
    </source>
</evidence>
<reference evidence="1 2" key="1">
    <citation type="submission" date="2011-07" db="EMBL/GenBank/DDBJ databases">
        <authorList>
            <person name="Coyne R."/>
            <person name="Brami D."/>
            <person name="Johnson J."/>
            <person name="Hostetler J."/>
            <person name="Hannick L."/>
            <person name="Clark T."/>
            <person name="Cassidy-Hanley D."/>
            <person name="Inman J."/>
        </authorList>
    </citation>
    <scope>NUCLEOTIDE SEQUENCE [LARGE SCALE GENOMIC DNA]</scope>
    <source>
        <strain evidence="1 2">G5</strain>
    </source>
</reference>
<dbReference type="AlphaFoldDB" id="G0QP81"/>
<accession>G0QP81</accession>
<sequence length="133" mass="16430">EQNYIQNDCCEFDYYTFFKQQQNLQQIKNENQYNYTNNQQQNDNQCLNNYNQNTEHFLQQQNYDQYTDYQYNIQNNNISCIQNDVIFQKNQLHHQIQTQNNKIIKILNYKNKTVAKLTQIYHIIIKKMQQKIQ</sequence>
<gene>
    <name evidence="1" type="ORF">IMG5_065110</name>
</gene>
<dbReference type="Proteomes" id="UP000008983">
    <property type="component" value="Unassembled WGS sequence"/>
</dbReference>
<dbReference type="InParanoid" id="G0QP81"/>
<evidence type="ECO:0000313" key="2">
    <source>
        <dbReference type="Proteomes" id="UP000008983"/>
    </source>
</evidence>
<dbReference type="RefSeq" id="XP_004036959.1">
    <property type="nucleotide sequence ID" value="XM_004036911.1"/>
</dbReference>
<dbReference type="GeneID" id="14909144"/>
<organism evidence="1 2">
    <name type="scientific">Ichthyophthirius multifiliis</name>
    <name type="common">White spot disease agent</name>
    <name type="synonym">Ich</name>
    <dbReference type="NCBI Taxonomy" id="5932"/>
    <lineage>
        <taxon>Eukaryota</taxon>
        <taxon>Sar</taxon>
        <taxon>Alveolata</taxon>
        <taxon>Ciliophora</taxon>
        <taxon>Intramacronucleata</taxon>
        <taxon>Oligohymenophorea</taxon>
        <taxon>Hymenostomatida</taxon>
        <taxon>Ophryoglenina</taxon>
        <taxon>Ichthyophthirius</taxon>
    </lineage>
</organism>
<dbReference type="EMBL" id="GL983532">
    <property type="protein sequence ID" value="EGR32973.1"/>
    <property type="molecule type" value="Genomic_DNA"/>
</dbReference>
<keyword evidence="2" id="KW-1185">Reference proteome</keyword>
<name>G0QP81_ICHMU</name>
<protein>
    <submittedName>
        <fullName evidence="1">Uncharacterized protein</fullName>
    </submittedName>
</protein>
<proteinExistence type="predicted"/>